<comment type="caution">
    <text evidence="5">The sequence shown here is derived from an EMBL/GenBank/DDBJ whole genome shotgun (WGS) entry which is preliminary data.</text>
</comment>
<evidence type="ECO:0000256" key="4">
    <source>
        <dbReference type="ARBA" id="ARBA00023163"/>
    </source>
</evidence>
<evidence type="ECO:0000256" key="2">
    <source>
        <dbReference type="ARBA" id="ARBA00023015"/>
    </source>
</evidence>
<accession>A0A841GLJ8</accession>
<reference evidence="5 6" key="1">
    <citation type="submission" date="2020-08" db="EMBL/GenBank/DDBJ databases">
        <title>Genomic Encyclopedia of Type Strains, Phase IV (KMG-IV): sequencing the most valuable type-strain genomes for metagenomic binning, comparative biology and taxonomic classification.</title>
        <authorList>
            <person name="Goeker M."/>
        </authorList>
    </citation>
    <scope>NUCLEOTIDE SEQUENCE [LARGE SCALE GENOMIC DNA]</scope>
    <source>
        <strain evidence="5 6">DSM 29007</strain>
    </source>
</reference>
<dbReference type="SUPFAM" id="SSF46785">
    <property type="entry name" value="Winged helix' DNA-binding domain"/>
    <property type="match status" value="1"/>
</dbReference>
<dbReference type="RefSeq" id="WP_170037594.1">
    <property type="nucleotide sequence ID" value="NZ_JABDTL010000002.1"/>
</dbReference>
<gene>
    <name evidence="5" type="ORF">HNQ61_001082</name>
</gene>
<dbReference type="GO" id="GO:0003677">
    <property type="term" value="F:DNA binding"/>
    <property type="evidence" value="ECO:0007669"/>
    <property type="project" value="UniProtKB-KW"/>
</dbReference>
<keyword evidence="3" id="KW-0238">DNA-binding</keyword>
<organism evidence="5 6">
    <name type="scientific">Longimicrobium terrae</name>
    <dbReference type="NCBI Taxonomy" id="1639882"/>
    <lineage>
        <taxon>Bacteria</taxon>
        <taxon>Pseudomonadati</taxon>
        <taxon>Gemmatimonadota</taxon>
        <taxon>Longimicrobiia</taxon>
        <taxon>Longimicrobiales</taxon>
        <taxon>Longimicrobiaceae</taxon>
        <taxon>Longimicrobium</taxon>
    </lineage>
</organism>
<evidence type="ECO:0000313" key="6">
    <source>
        <dbReference type="Proteomes" id="UP000582837"/>
    </source>
</evidence>
<dbReference type="Pfam" id="PF03965">
    <property type="entry name" value="Penicillinase_R"/>
    <property type="match status" value="1"/>
</dbReference>
<dbReference type="Proteomes" id="UP000582837">
    <property type="component" value="Unassembled WGS sequence"/>
</dbReference>
<keyword evidence="6" id="KW-1185">Reference proteome</keyword>
<dbReference type="InterPro" id="IPR036390">
    <property type="entry name" value="WH_DNA-bd_sf"/>
</dbReference>
<evidence type="ECO:0000256" key="1">
    <source>
        <dbReference type="ARBA" id="ARBA00011046"/>
    </source>
</evidence>
<dbReference type="InterPro" id="IPR036388">
    <property type="entry name" value="WH-like_DNA-bd_sf"/>
</dbReference>
<proteinExistence type="inferred from homology"/>
<dbReference type="InterPro" id="IPR005650">
    <property type="entry name" value="BlaI_family"/>
</dbReference>
<keyword evidence="2" id="KW-0805">Transcription regulation</keyword>
<keyword evidence="4" id="KW-0804">Transcription</keyword>
<evidence type="ECO:0000313" key="5">
    <source>
        <dbReference type="EMBL" id="MBB6069467.1"/>
    </source>
</evidence>
<comment type="similarity">
    <text evidence="1">Belongs to the BlaI transcriptional regulatory family.</text>
</comment>
<dbReference type="EMBL" id="JACHIA010000002">
    <property type="protein sequence ID" value="MBB6069467.1"/>
    <property type="molecule type" value="Genomic_DNA"/>
</dbReference>
<dbReference type="GO" id="GO:0045892">
    <property type="term" value="P:negative regulation of DNA-templated transcription"/>
    <property type="evidence" value="ECO:0007669"/>
    <property type="project" value="InterPro"/>
</dbReference>
<dbReference type="Gene3D" id="1.10.10.10">
    <property type="entry name" value="Winged helix-like DNA-binding domain superfamily/Winged helix DNA-binding domain"/>
    <property type="match status" value="1"/>
</dbReference>
<sequence>MASSHTPLPTDAELSILNVLWAGGPSTVRQVADALEPTKAVGYTTVLKMLQLMHQKGLVTRDERQRHHVYTASAPREQTQGALLGDLTLRAFGGSAARLMLRALDSAPVPADERARIRALLEGLDDEEDGQ</sequence>
<evidence type="ECO:0000256" key="3">
    <source>
        <dbReference type="ARBA" id="ARBA00023125"/>
    </source>
</evidence>
<name>A0A841GLJ8_9BACT</name>
<dbReference type="AlphaFoldDB" id="A0A841GLJ8"/>
<protein>
    <submittedName>
        <fullName evidence="5">Putative transcriptional regulator</fullName>
    </submittedName>
</protein>